<reference evidence="4 5" key="1">
    <citation type="submission" date="2019-06" db="EMBL/GenBank/DDBJ databases">
        <title>Whole genome sequence for Cellvibrionaceae sp. R142.</title>
        <authorList>
            <person name="Wang G."/>
        </authorList>
    </citation>
    <scope>NUCLEOTIDE SEQUENCE [LARGE SCALE GENOMIC DNA]</scope>
    <source>
        <strain evidence="4 5">R142</strain>
    </source>
</reference>
<dbReference type="GO" id="GO:0016301">
    <property type="term" value="F:kinase activity"/>
    <property type="evidence" value="ECO:0007669"/>
    <property type="project" value="UniProtKB-KW"/>
</dbReference>
<organism evidence="4 5">
    <name type="scientific">Exilibacterium tricleocarpae</name>
    <dbReference type="NCBI Taxonomy" id="2591008"/>
    <lineage>
        <taxon>Bacteria</taxon>
        <taxon>Pseudomonadati</taxon>
        <taxon>Pseudomonadota</taxon>
        <taxon>Gammaproteobacteria</taxon>
        <taxon>Cellvibrionales</taxon>
        <taxon>Cellvibrionaceae</taxon>
        <taxon>Exilibacterium</taxon>
    </lineage>
</organism>
<dbReference type="EMBL" id="VHSG01000008">
    <property type="protein sequence ID" value="TQV81144.1"/>
    <property type="molecule type" value="Genomic_DNA"/>
</dbReference>
<dbReference type="SUPFAM" id="SSF53613">
    <property type="entry name" value="Ribokinase-like"/>
    <property type="match status" value="1"/>
</dbReference>
<dbReference type="AlphaFoldDB" id="A0A545TVA7"/>
<keyword evidence="5" id="KW-1185">Reference proteome</keyword>
<evidence type="ECO:0000313" key="4">
    <source>
        <dbReference type="EMBL" id="TQV81144.1"/>
    </source>
</evidence>
<evidence type="ECO:0000256" key="2">
    <source>
        <dbReference type="ARBA" id="ARBA00022777"/>
    </source>
</evidence>
<evidence type="ECO:0000313" key="5">
    <source>
        <dbReference type="Proteomes" id="UP000319732"/>
    </source>
</evidence>
<feature type="domain" description="Carbohydrate kinase PfkB" evidence="3">
    <location>
        <begin position="23"/>
        <end position="314"/>
    </location>
</feature>
<dbReference type="PANTHER" id="PTHR10584">
    <property type="entry name" value="SUGAR KINASE"/>
    <property type="match status" value="1"/>
</dbReference>
<dbReference type="Gene3D" id="3.40.1190.20">
    <property type="match status" value="1"/>
</dbReference>
<dbReference type="OrthoDB" id="9792663at2"/>
<dbReference type="InterPro" id="IPR011611">
    <property type="entry name" value="PfkB_dom"/>
</dbReference>
<dbReference type="Proteomes" id="UP000319732">
    <property type="component" value="Unassembled WGS sequence"/>
</dbReference>
<dbReference type="Pfam" id="PF00294">
    <property type="entry name" value="PfkB"/>
    <property type="match status" value="1"/>
</dbReference>
<keyword evidence="2 4" id="KW-0418">Kinase</keyword>
<proteinExistence type="predicted"/>
<keyword evidence="1" id="KW-0808">Transferase</keyword>
<protein>
    <submittedName>
        <fullName evidence="4">Carbohydrate kinase family protein</fullName>
    </submittedName>
</protein>
<evidence type="ECO:0000259" key="3">
    <source>
        <dbReference type="Pfam" id="PF00294"/>
    </source>
</evidence>
<comment type="caution">
    <text evidence="4">The sequence shown here is derived from an EMBL/GenBank/DDBJ whole genome shotgun (WGS) entry which is preliminary data.</text>
</comment>
<sequence length="335" mass="34829">MCTMVHLLVIRKQALIHKQEITMRKFVSVGVTILDILGRPMNAIAANQGSELIEQIRITAAGTAAGPAVIGAKLGLDTTLIGAIGKDDMGAILNTMLVNHKVDTRYLQRYGEMPTSATILAINSAGERPNFHALGAAFSLTIDAPMHNEIVAADHIHWGGVGLMPGVPDSLGAEILAEARANGATVTADLIAPGDHTWPALEPLLPHIDYFMPAAEEAMAISGATGVESAAAWFLDRGGRGCIFKMGAEGSYLATAGETAYIPSFPVQVVDTTGCGDSYCAALHAGLSHGMTLLEACHFASATAALVASGLGSDAGVKDFDSTLAFMNAHRPQAS</sequence>
<dbReference type="PANTHER" id="PTHR10584:SF166">
    <property type="entry name" value="RIBOKINASE"/>
    <property type="match status" value="1"/>
</dbReference>
<evidence type="ECO:0000256" key="1">
    <source>
        <dbReference type="ARBA" id="ARBA00022679"/>
    </source>
</evidence>
<dbReference type="InterPro" id="IPR029056">
    <property type="entry name" value="Ribokinase-like"/>
</dbReference>
<name>A0A545TVA7_9GAMM</name>
<gene>
    <name evidence="4" type="ORF">FKG94_08525</name>
</gene>
<accession>A0A545TVA7</accession>
<dbReference type="GO" id="GO:0005829">
    <property type="term" value="C:cytosol"/>
    <property type="evidence" value="ECO:0007669"/>
    <property type="project" value="TreeGrafter"/>
</dbReference>